<evidence type="ECO:0000313" key="2">
    <source>
        <dbReference type="EMBL" id="MCI62235.1"/>
    </source>
</evidence>
<proteinExistence type="predicted"/>
<reference evidence="2 3" key="1">
    <citation type="journal article" date="2018" name="Front. Plant Sci.">
        <title>Red Clover (Trifolium pratense) and Zigzag Clover (T. medium) - A Picture of Genomic Similarities and Differences.</title>
        <authorList>
            <person name="Dluhosova J."/>
            <person name="Istvanek J."/>
            <person name="Nedelnik J."/>
            <person name="Repkova J."/>
        </authorList>
    </citation>
    <scope>NUCLEOTIDE SEQUENCE [LARGE SCALE GENOMIC DNA]</scope>
    <source>
        <strain evidence="3">cv. 10/8</strain>
        <tissue evidence="2">Leaf</tissue>
    </source>
</reference>
<keyword evidence="3" id="KW-1185">Reference proteome</keyword>
<accession>A0A392TQW5</accession>
<feature type="non-terminal residue" evidence="2">
    <location>
        <position position="34"/>
    </location>
</feature>
<sequence length="34" mass="3443">MSMIAQLVAKNGLSSMTGTSASSSTSMMMKSTGK</sequence>
<protein>
    <submittedName>
        <fullName evidence="2">Uncharacterized protein</fullName>
    </submittedName>
</protein>
<dbReference type="AlphaFoldDB" id="A0A392TQW5"/>
<dbReference type="Proteomes" id="UP000265520">
    <property type="component" value="Unassembled WGS sequence"/>
</dbReference>
<evidence type="ECO:0000256" key="1">
    <source>
        <dbReference type="SAM" id="MobiDB-lite"/>
    </source>
</evidence>
<comment type="caution">
    <text evidence="2">The sequence shown here is derived from an EMBL/GenBank/DDBJ whole genome shotgun (WGS) entry which is preliminary data.</text>
</comment>
<name>A0A392TQW5_9FABA</name>
<dbReference type="EMBL" id="LXQA010615345">
    <property type="protein sequence ID" value="MCI62235.1"/>
    <property type="molecule type" value="Genomic_DNA"/>
</dbReference>
<feature type="region of interest" description="Disordered" evidence="1">
    <location>
        <begin position="14"/>
        <end position="34"/>
    </location>
</feature>
<evidence type="ECO:0000313" key="3">
    <source>
        <dbReference type="Proteomes" id="UP000265520"/>
    </source>
</evidence>
<organism evidence="2 3">
    <name type="scientific">Trifolium medium</name>
    <dbReference type="NCBI Taxonomy" id="97028"/>
    <lineage>
        <taxon>Eukaryota</taxon>
        <taxon>Viridiplantae</taxon>
        <taxon>Streptophyta</taxon>
        <taxon>Embryophyta</taxon>
        <taxon>Tracheophyta</taxon>
        <taxon>Spermatophyta</taxon>
        <taxon>Magnoliopsida</taxon>
        <taxon>eudicotyledons</taxon>
        <taxon>Gunneridae</taxon>
        <taxon>Pentapetalae</taxon>
        <taxon>rosids</taxon>
        <taxon>fabids</taxon>
        <taxon>Fabales</taxon>
        <taxon>Fabaceae</taxon>
        <taxon>Papilionoideae</taxon>
        <taxon>50 kb inversion clade</taxon>
        <taxon>NPAAA clade</taxon>
        <taxon>Hologalegina</taxon>
        <taxon>IRL clade</taxon>
        <taxon>Trifolieae</taxon>
        <taxon>Trifolium</taxon>
    </lineage>
</organism>